<dbReference type="EMBL" id="LAZR01052517">
    <property type="protein sequence ID" value="KKK82773.1"/>
    <property type="molecule type" value="Genomic_DNA"/>
</dbReference>
<sequence length="324" mass="37397">MSVTVTPVSGRRDLDAFIKLPFRLYGDDPNWVPPLLYLERQRFDPKTNPFLQHADAQLFLAHRDGQVVGRISAQVDHEHNRFHQERTGFFGFFESVDDAEVAQALFETAEGWLRERDMDTARGPLSFSINQEVGLLIEGFDMPPMIMMPYSRPYYGRLIEGAGFHKAKDLCAWQYDWETVPPKARRAVDELRQRPDITIRTGDIRRFDEEIVTILDVFNSAWSENWGFVPVTPAEAHHLAHELRQIVDTNLVVIVEVEGKTAGVVLAVPNLNEAIRDLNGRLFPFGWAKLLWRLKVSRIKVGRLMIMGIKKEYRTRKYLAMAYL</sequence>
<evidence type="ECO:0008006" key="2">
    <source>
        <dbReference type="Google" id="ProtNLM"/>
    </source>
</evidence>
<dbReference type="AlphaFoldDB" id="A0A0F8YMX2"/>
<reference evidence="1" key="1">
    <citation type="journal article" date="2015" name="Nature">
        <title>Complex archaea that bridge the gap between prokaryotes and eukaryotes.</title>
        <authorList>
            <person name="Spang A."/>
            <person name="Saw J.H."/>
            <person name="Jorgensen S.L."/>
            <person name="Zaremba-Niedzwiedzka K."/>
            <person name="Martijn J."/>
            <person name="Lind A.E."/>
            <person name="van Eijk R."/>
            <person name="Schleper C."/>
            <person name="Guy L."/>
            <person name="Ettema T.J."/>
        </authorList>
    </citation>
    <scope>NUCLEOTIDE SEQUENCE</scope>
</reference>
<dbReference type="InterPro" id="IPR039968">
    <property type="entry name" value="BcerS-like"/>
</dbReference>
<comment type="caution">
    <text evidence="1">The sequence shown here is derived from an EMBL/GenBank/DDBJ whole genome shotgun (WGS) entry which is preliminary data.</text>
</comment>
<dbReference type="PANTHER" id="PTHR41368:SF1">
    <property type="entry name" value="PROTEIN YGHO"/>
    <property type="match status" value="1"/>
</dbReference>
<accession>A0A0F8YMX2</accession>
<gene>
    <name evidence="1" type="ORF">LCGC14_2800050</name>
</gene>
<feature type="non-terminal residue" evidence="1">
    <location>
        <position position="324"/>
    </location>
</feature>
<name>A0A0F8YMX2_9ZZZZ</name>
<dbReference type="SUPFAM" id="SSF55729">
    <property type="entry name" value="Acyl-CoA N-acyltransferases (Nat)"/>
    <property type="match status" value="1"/>
</dbReference>
<protein>
    <recommendedName>
        <fullName evidence="2">N-acetyltransferase domain-containing protein</fullName>
    </recommendedName>
</protein>
<dbReference type="PANTHER" id="PTHR41368">
    <property type="entry name" value="PROTEIN YGHO"/>
    <property type="match status" value="1"/>
</dbReference>
<proteinExistence type="predicted"/>
<dbReference type="Gene3D" id="3.40.630.30">
    <property type="match status" value="1"/>
</dbReference>
<evidence type="ECO:0000313" key="1">
    <source>
        <dbReference type="EMBL" id="KKK82773.1"/>
    </source>
</evidence>
<dbReference type="InterPro" id="IPR016181">
    <property type="entry name" value="Acyl_CoA_acyltransferase"/>
</dbReference>
<organism evidence="1">
    <name type="scientific">marine sediment metagenome</name>
    <dbReference type="NCBI Taxonomy" id="412755"/>
    <lineage>
        <taxon>unclassified sequences</taxon>
        <taxon>metagenomes</taxon>
        <taxon>ecological metagenomes</taxon>
    </lineage>
</organism>